<evidence type="ECO:0000256" key="5">
    <source>
        <dbReference type="PIRSR" id="PIRSR606710-2"/>
    </source>
</evidence>
<dbReference type="EC" id="3.2.1.55" evidence="8"/>
<gene>
    <name evidence="8" type="ORF">F4694_003329</name>
</gene>
<dbReference type="GO" id="GO:0005975">
    <property type="term" value="P:carbohydrate metabolic process"/>
    <property type="evidence" value="ECO:0007669"/>
    <property type="project" value="InterPro"/>
</dbReference>
<proteinExistence type="inferred from homology"/>
<evidence type="ECO:0000259" key="7">
    <source>
        <dbReference type="Pfam" id="PF17851"/>
    </source>
</evidence>
<dbReference type="AlphaFoldDB" id="A0A852TER7"/>
<reference evidence="9" key="1">
    <citation type="submission" date="2020-07" db="EMBL/GenBank/DDBJ databases">
        <authorList>
            <person name="Partida-Martinez L."/>
            <person name="Huntemann M."/>
            <person name="Clum A."/>
            <person name="Wang J."/>
            <person name="Palaniappan K."/>
            <person name="Ritter S."/>
            <person name="Chen I.-M."/>
            <person name="Stamatis D."/>
            <person name="Reddy T."/>
            <person name="O'Malley R."/>
            <person name="Daum C."/>
            <person name="Shapiro N."/>
            <person name="Ivanova N."/>
            <person name="Kyrpides N."/>
            <person name="Woyke T."/>
        </authorList>
    </citation>
    <scope>NUCLEOTIDE SEQUENCE [LARGE SCALE GENOMIC DNA]</scope>
    <source>
        <strain evidence="9">AT2.8</strain>
    </source>
</reference>
<feature type="domain" description="Beta-xylosidase C-terminal Concanavalin A-like" evidence="7">
    <location>
        <begin position="311"/>
        <end position="504"/>
    </location>
</feature>
<comment type="similarity">
    <text evidence="1 6">Belongs to the glycosyl hydrolase 43 family.</text>
</comment>
<dbReference type="InterPro" id="IPR006710">
    <property type="entry name" value="Glyco_hydro_43"/>
</dbReference>
<dbReference type="PANTHER" id="PTHR42812">
    <property type="entry name" value="BETA-XYLOSIDASE"/>
    <property type="match status" value="1"/>
</dbReference>
<dbReference type="InterPro" id="IPR023296">
    <property type="entry name" value="Glyco_hydro_beta-prop_sf"/>
</dbReference>
<dbReference type="InterPro" id="IPR051795">
    <property type="entry name" value="Glycosyl_Hydrlase_43"/>
</dbReference>
<evidence type="ECO:0000256" key="6">
    <source>
        <dbReference type="RuleBase" id="RU361187"/>
    </source>
</evidence>
<dbReference type="Gene3D" id="2.115.10.20">
    <property type="entry name" value="Glycosyl hydrolase domain, family 43"/>
    <property type="match status" value="1"/>
</dbReference>
<dbReference type="Proteomes" id="UP000548423">
    <property type="component" value="Unassembled WGS sequence"/>
</dbReference>
<evidence type="ECO:0000313" key="8">
    <source>
        <dbReference type="EMBL" id="NYE06549.1"/>
    </source>
</evidence>
<dbReference type="InterPro" id="IPR013320">
    <property type="entry name" value="ConA-like_dom_sf"/>
</dbReference>
<sequence length="505" mass="57232">MNYINPVISGFHPDPSICRVGEDFYLVTSSFEYFPGVPIFHSKDLVNWKQIGHCLTHESQLPLHQSKSSMGIFAPTIRYNNGRFYMITTNLSVGKNFLVWTEKPEGSWSDPIWLDWPGIDPSLLFDEDGKVYLTGTQNIFSSEPMGIYQAEIDVETGEILTERRLIWQGTCGAHPEGPHLYRINNFYYLMIAEGGTEYGHMVTMARSEQPFGPFESHPHNPILTHRSSASPIQATGHADLVQYTDGSWWTVFLGIRPAPIPFSGKHHHLGRETFLAPVDWNAGWPSIGAQVDLVMDRRTLQLEERGQWCCKDDFNRNTLDYSWNFLRNPAEGSWSLSDRPGYLTLYGSSISLNDADSPAFVGRRQQHFDCKVSTLLEFSPTFEGEESGLTVFMNERFHYEIALRIRDGVKKVFVRRRIGSLWKVESEHVYGQESIILSIQADAKNYTFSYQQPCGESTILGSGECSLLSTEVAGGFTGVFFGLYATGNGSDRSNPAYFDWFEYTN</sequence>
<protein>
    <submittedName>
        <fullName evidence="8">Alpha-N-arabinofuranosidase</fullName>
        <ecNumber evidence="8">3.2.1.55</ecNumber>
    </submittedName>
</protein>
<evidence type="ECO:0000256" key="1">
    <source>
        <dbReference type="ARBA" id="ARBA00009865"/>
    </source>
</evidence>
<accession>A0A852TER7</accession>
<comment type="caution">
    <text evidence="8">The sequence shown here is derived from an EMBL/GenBank/DDBJ whole genome shotgun (WGS) entry which is preliminary data.</text>
</comment>
<evidence type="ECO:0000256" key="4">
    <source>
        <dbReference type="PIRSR" id="PIRSR606710-1"/>
    </source>
</evidence>
<dbReference type="EMBL" id="JACCBX010000006">
    <property type="protein sequence ID" value="NYE06549.1"/>
    <property type="molecule type" value="Genomic_DNA"/>
</dbReference>
<keyword evidence="2 6" id="KW-0378">Hydrolase</keyword>
<feature type="site" description="Important for catalytic activity, responsible for pKa modulation of the active site Glu and correct orientation of both the proton donor and substrate" evidence="5">
    <location>
        <position position="120"/>
    </location>
</feature>
<feature type="active site" description="Proton donor" evidence="4">
    <location>
        <position position="176"/>
    </location>
</feature>
<dbReference type="PANTHER" id="PTHR42812:SF12">
    <property type="entry name" value="BETA-XYLOSIDASE-RELATED"/>
    <property type="match status" value="1"/>
</dbReference>
<evidence type="ECO:0000256" key="2">
    <source>
        <dbReference type="ARBA" id="ARBA00022801"/>
    </source>
</evidence>
<feature type="active site" description="Proton acceptor" evidence="4">
    <location>
        <position position="14"/>
    </location>
</feature>
<name>A0A852TER7_9BACI</name>
<reference evidence="9" key="2">
    <citation type="submission" date="2020-08" db="EMBL/GenBank/DDBJ databases">
        <title>The Agave Microbiome: Exploring the role of microbial communities in plant adaptations to desert environments.</title>
        <authorList>
            <person name="Partida-Martinez L.P."/>
        </authorList>
    </citation>
    <scope>NUCLEOTIDE SEQUENCE [LARGE SCALE GENOMIC DNA]</scope>
    <source>
        <strain evidence="9">AT2.8</strain>
    </source>
</reference>
<dbReference type="Pfam" id="PF17851">
    <property type="entry name" value="GH43_C2"/>
    <property type="match status" value="1"/>
</dbReference>
<evidence type="ECO:0000256" key="3">
    <source>
        <dbReference type="ARBA" id="ARBA00023295"/>
    </source>
</evidence>
<dbReference type="Gene3D" id="2.60.120.200">
    <property type="match status" value="1"/>
</dbReference>
<dbReference type="GO" id="GO:0046556">
    <property type="term" value="F:alpha-L-arabinofuranosidase activity"/>
    <property type="evidence" value="ECO:0007669"/>
    <property type="project" value="UniProtKB-EC"/>
</dbReference>
<dbReference type="SUPFAM" id="SSF49899">
    <property type="entry name" value="Concanavalin A-like lectins/glucanases"/>
    <property type="match status" value="1"/>
</dbReference>
<evidence type="ECO:0000313" key="9">
    <source>
        <dbReference type="Proteomes" id="UP000548423"/>
    </source>
</evidence>
<dbReference type="InterPro" id="IPR041542">
    <property type="entry name" value="GH43_C2"/>
</dbReference>
<organism evidence="8 9">
    <name type="scientific">Neobacillus niacini</name>
    <dbReference type="NCBI Taxonomy" id="86668"/>
    <lineage>
        <taxon>Bacteria</taxon>
        <taxon>Bacillati</taxon>
        <taxon>Bacillota</taxon>
        <taxon>Bacilli</taxon>
        <taxon>Bacillales</taxon>
        <taxon>Bacillaceae</taxon>
        <taxon>Neobacillus</taxon>
    </lineage>
</organism>
<dbReference type="SUPFAM" id="SSF75005">
    <property type="entry name" value="Arabinanase/levansucrase/invertase"/>
    <property type="match status" value="1"/>
</dbReference>
<dbReference type="Pfam" id="PF04616">
    <property type="entry name" value="Glyco_hydro_43"/>
    <property type="match status" value="1"/>
</dbReference>
<dbReference type="CDD" id="cd18617">
    <property type="entry name" value="GH43_XynB-like"/>
    <property type="match status" value="1"/>
</dbReference>
<keyword evidence="3 6" id="KW-0326">Glycosidase</keyword>